<accession>A0A1X7VAL5</accession>
<name>A0A1X7VAL5_AMPQE</name>
<sequence>MQTVSNTTCKLHENANDQHLEGLLAYTIGNPDSKIATGSDVSQYKLMIVKEVHIDRRQEHLDLLRFTTLFPTGQHGEHHPRQSYPAQTLPFSEYMKSRLVSIDS</sequence>
<organism evidence="1">
    <name type="scientific">Amphimedon queenslandica</name>
    <name type="common">Sponge</name>
    <dbReference type="NCBI Taxonomy" id="400682"/>
    <lineage>
        <taxon>Eukaryota</taxon>
        <taxon>Metazoa</taxon>
        <taxon>Porifera</taxon>
        <taxon>Demospongiae</taxon>
        <taxon>Heteroscleromorpha</taxon>
        <taxon>Haplosclerida</taxon>
        <taxon>Niphatidae</taxon>
        <taxon>Amphimedon</taxon>
    </lineage>
</organism>
<proteinExistence type="predicted"/>
<evidence type="ECO:0000313" key="1">
    <source>
        <dbReference type="EnsemblMetazoa" id="Aqu2.1.37066_001"/>
    </source>
</evidence>
<dbReference type="InParanoid" id="A0A1X7VAL5"/>
<protein>
    <submittedName>
        <fullName evidence="1">Uncharacterized protein</fullName>
    </submittedName>
</protein>
<dbReference type="EnsemblMetazoa" id="Aqu2.1.37066_001">
    <property type="protein sequence ID" value="Aqu2.1.37066_001"/>
    <property type="gene ID" value="Aqu2.1.37066"/>
</dbReference>
<dbReference type="AlphaFoldDB" id="A0A1X7VAL5"/>
<reference evidence="1" key="1">
    <citation type="submission" date="2017-05" db="UniProtKB">
        <authorList>
            <consortium name="EnsemblMetazoa"/>
        </authorList>
    </citation>
    <scope>IDENTIFICATION</scope>
</reference>